<keyword evidence="2" id="KW-1185">Reference proteome</keyword>
<protein>
    <submittedName>
        <fullName evidence="1">Uncharacterized protein</fullName>
    </submittedName>
</protein>
<gene>
    <name evidence="1" type="ORF">SAMN07250955_11937</name>
</gene>
<proteinExistence type="predicted"/>
<reference evidence="1 2" key="1">
    <citation type="submission" date="2017-06" db="EMBL/GenBank/DDBJ databases">
        <authorList>
            <person name="Kim H.J."/>
            <person name="Triplett B.A."/>
        </authorList>
    </citation>
    <scope>NUCLEOTIDE SEQUENCE [LARGE SCALE GENOMIC DNA]</scope>
    <source>
        <strain evidence="1 2">B29T1</strain>
    </source>
</reference>
<name>A0A212S191_9PROT</name>
<evidence type="ECO:0000313" key="1">
    <source>
        <dbReference type="EMBL" id="SNB78754.1"/>
    </source>
</evidence>
<organism evidence="1 2">
    <name type="scientific">Arboricoccus pini</name>
    <dbReference type="NCBI Taxonomy" id="1963835"/>
    <lineage>
        <taxon>Bacteria</taxon>
        <taxon>Pseudomonadati</taxon>
        <taxon>Pseudomonadota</taxon>
        <taxon>Alphaproteobacteria</taxon>
        <taxon>Geminicoccales</taxon>
        <taxon>Geminicoccaceae</taxon>
        <taxon>Arboricoccus</taxon>
    </lineage>
</organism>
<dbReference type="EMBL" id="FYEH01000019">
    <property type="protein sequence ID" value="SNB78754.1"/>
    <property type="molecule type" value="Genomic_DNA"/>
</dbReference>
<accession>A0A212S191</accession>
<sequence>MSSQAQLIGAATARQLPGPRQKALRSIAGLAVIVIIAGIPCKRVRWPGLDHEACQVPLPVGHGLVVNRHFPRSV</sequence>
<evidence type="ECO:0000313" key="2">
    <source>
        <dbReference type="Proteomes" id="UP000197065"/>
    </source>
</evidence>
<dbReference type="AlphaFoldDB" id="A0A212S191"/>
<dbReference type="Proteomes" id="UP000197065">
    <property type="component" value="Unassembled WGS sequence"/>
</dbReference>